<dbReference type="EMBL" id="JXLP01000002">
    <property type="protein sequence ID" value="KIL80040.1"/>
    <property type="molecule type" value="Genomic_DNA"/>
</dbReference>
<dbReference type="Pfam" id="PF00672">
    <property type="entry name" value="HAMP"/>
    <property type="match status" value="1"/>
</dbReference>
<evidence type="ECO:0000256" key="4">
    <source>
        <dbReference type="ARBA" id="ARBA00023224"/>
    </source>
</evidence>
<sequence>MKWFYNLKIATKLVSSFILLAAIVAFVGMMGITGINKLSTEMEDMYNSNVKSITHLSEATILYQRMRVNIRDMTFVTTAPEQNAEYEEKLSELKEEFEATLADYEQTKLTDEESVLYKKLPSALEEYYLLLDQAIELARKNDVKNYMKLHSKFKQAGDHVEGTLQELIDMNIELAKQKEIEGNQVVSSSRNLTMFIICLSILLSIGLGYFIARIIGRPLHNMVSVVEAVAKGDLSKRIDIEAKDEVGKLGREVNTMVGNLKALISSVSQNAEQVAAASEELSVSAEQTSQATNQISSTMLQVADGTEKQVRSMQETSRIVSEMSAGVEEVSASSQNVSAAAELSLDKAGEGKGSVQTAVNQMNLINETVNTLGTVIVELGERSKQIGHITDVITGISGQTNLLALNAAIEAARAGEHGSGFAVVADEVRKLAEQSSNSAQEIAALVTWIQSETSKAVSEMEKAKKEVREGITAVETAGGSFEHIYQSVGDVAIQTERVTATIEQVAAGVQTIVRSVDSITEVTEMNAAGTQEVSAATEEQLASMEEISHSAASLSYMAEELQNHVKKFKL</sequence>
<protein>
    <submittedName>
        <fullName evidence="11">Methyl-accepting chemotaxis protein</fullName>
    </submittedName>
</protein>
<dbReference type="PANTHER" id="PTHR32089:SF112">
    <property type="entry name" value="LYSOZYME-LIKE PROTEIN-RELATED"/>
    <property type="match status" value="1"/>
</dbReference>
<feature type="transmembrane region" description="Helical" evidence="8">
    <location>
        <begin position="192"/>
        <end position="212"/>
    </location>
</feature>
<dbReference type="PROSITE" id="PS50885">
    <property type="entry name" value="HAMP"/>
    <property type="match status" value="1"/>
</dbReference>
<dbReference type="Gene3D" id="1.10.8.500">
    <property type="entry name" value="HAMP domain in histidine kinase"/>
    <property type="match status" value="1"/>
</dbReference>
<keyword evidence="4 6" id="KW-0807">Transducer</keyword>
<feature type="domain" description="HAMP" evidence="10">
    <location>
        <begin position="213"/>
        <end position="265"/>
    </location>
</feature>
<evidence type="ECO:0000256" key="1">
    <source>
        <dbReference type="ARBA" id="ARBA00004236"/>
    </source>
</evidence>
<evidence type="ECO:0000256" key="8">
    <source>
        <dbReference type="SAM" id="Phobius"/>
    </source>
</evidence>
<evidence type="ECO:0000313" key="12">
    <source>
        <dbReference type="Proteomes" id="UP000031982"/>
    </source>
</evidence>
<keyword evidence="12" id="KW-1185">Reference proteome</keyword>
<feature type="transmembrane region" description="Helical" evidence="8">
    <location>
        <begin position="13"/>
        <end position="35"/>
    </location>
</feature>
<feature type="coiled-coil region" evidence="7">
    <location>
        <begin position="76"/>
        <end position="110"/>
    </location>
</feature>
<dbReference type="SMART" id="SM00304">
    <property type="entry name" value="HAMP"/>
    <property type="match status" value="1"/>
</dbReference>
<dbReference type="InterPro" id="IPR003660">
    <property type="entry name" value="HAMP_dom"/>
</dbReference>
<keyword evidence="7" id="KW-0175">Coiled coil</keyword>
<organism evidence="11 12">
    <name type="scientific">Bacillus badius</name>
    <dbReference type="NCBI Taxonomy" id="1455"/>
    <lineage>
        <taxon>Bacteria</taxon>
        <taxon>Bacillati</taxon>
        <taxon>Bacillota</taxon>
        <taxon>Bacilli</taxon>
        <taxon>Bacillales</taxon>
        <taxon>Bacillaceae</taxon>
        <taxon>Pseudobacillus</taxon>
    </lineage>
</organism>
<keyword evidence="8" id="KW-0812">Transmembrane</keyword>
<evidence type="ECO:0000256" key="6">
    <source>
        <dbReference type="PROSITE-ProRule" id="PRU00284"/>
    </source>
</evidence>
<keyword evidence="3 8" id="KW-0472">Membrane</keyword>
<name>A0ABR5AZJ6_BACBA</name>
<comment type="caution">
    <text evidence="11">The sequence shown here is derived from an EMBL/GenBank/DDBJ whole genome shotgun (WGS) entry which is preliminary data.</text>
</comment>
<comment type="subcellular location">
    <subcellularLocation>
        <location evidence="1">Cell membrane</location>
    </subcellularLocation>
</comment>
<dbReference type="Gene3D" id="1.10.287.950">
    <property type="entry name" value="Methyl-accepting chemotaxis protein"/>
    <property type="match status" value="1"/>
</dbReference>
<evidence type="ECO:0000256" key="5">
    <source>
        <dbReference type="ARBA" id="ARBA00029447"/>
    </source>
</evidence>
<dbReference type="PROSITE" id="PS50111">
    <property type="entry name" value="CHEMOTAXIS_TRANSDUC_2"/>
    <property type="match status" value="1"/>
</dbReference>
<dbReference type="InterPro" id="IPR004089">
    <property type="entry name" value="MCPsignal_dom"/>
</dbReference>
<evidence type="ECO:0000256" key="7">
    <source>
        <dbReference type="SAM" id="Coils"/>
    </source>
</evidence>
<dbReference type="PANTHER" id="PTHR32089">
    <property type="entry name" value="METHYL-ACCEPTING CHEMOTAXIS PROTEIN MCPB"/>
    <property type="match status" value="1"/>
</dbReference>
<evidence type="ECO:0000256" key="2">
    <source>
        <dbReference type="ARBA" id="ARBA00022475"/>
    </source>
</evidence>
<dbReference type="InterPro" id="IPR004090">
    <property type="entry name" value="Chemotax_Me-accpt_rcpt"/>
</dbReference>
<reference evidence="11 12" key="1">
    <citation type="submission" date="2015-01" db="EMBL/GenBank/DDBJ databases">
        <title>Genome Assembly of Bacillus badius MTCC 1458.</title>
        <authorList>
            <person name="Verma A."/>
            <person name="Khatri I."/>
            <person name="Mual P."/>
            <person name="Subramanian S."/>
            <person name="Krishnamurthi S."/>
        </authorList>
    </citation>
    <scope>NUCLEOTIDE SEQUENCE [LARGE SCALE GENOMIC DNA]</scope>
    <source>
        <strain evidence="11 12">MTCC 1458</strain>
    </source>
</reference>
<evidence type="ECO:0000256" key="3">
    <source>
        <dbReference type="ARBA" id="ARBA00023136"/>
    </source>
</evidence>
<proteinExistence type="inferred from homology"/>
<dbReference type="InterPro" id="IPR024478">
    <property type="entry name" value="HlyB_4HB_MCP"/>
</dbReference>
<dbReference type="SUPFAM" id="SSF58104">
    <property type="entry name" value="Methyl-accepting chemotaxis protein (MCP) signaling domain"/>
    <property type="match status" value="1"/>
</dbReference>
<dbReference type="SMART" id="SM00283">
    <property type="entry name" value="MA"/>
    <property type="match status" value="1"/>
</dbReference>
<accession>A0ABR5AZJ6</accession>
<feature type="domain" description="Methyl-accepting transducer" evidence="9">
    <location>
        <begin position="284"/>
        <end position="520"/>
    </location>
</feature>
<dbReference type="CDD" id="cd06225">
    <property type="entry name" value="HAMP"/>
    <property type="match status" value="1"/>
</dbReference>
<dbReference type="Pfam" id="PF12729">
    <property type="entry name" value="4HB_MCP_1"/>
    <property type="match status" value="1"/>
</dbReference>
<dbReference type="Proteomes" id="UP000031982">
    <property type="component" value="Unassembled WGS sequence"/>
</dbReference>
<dbReference type="PRINTS" id="PR00260">
    <property type="entry name" value="CHEMTRNSDUCR"/>
</dbReference>
<gene>
    <name evidence="11" type="ORF">SD77_2494</name>
</gene>
<evidence type="ECO:0000259" key="10">
    <source>
        <dbReference type="PROSITE" id="PS50885"/>
    </source>
</evidence>
<evidence type="ECO:0000259" key="9">
    <source>
        <dbReference type="PROSITE" id="PS50111"/>
    </source>
</evidence>
<dbReference type="CDD" id="cd11386">
    <property type="entry name" value="MCP_signal"/>
    <property type="match status" value="1"/>
</dbReference>
<keyword evidence="2" id="KW-1003">Cell membrane</keyword>
<keyword evidence="8" id="KW-1133">Transmembrane helix</keyword>
<comment type="similarity">
    <text evidence="5">Belongs to the methyl-accepting chemotaxis (MCP) protein family.</text>
</comment>
<dbReference type="Pfam" id="PF00015">
    <property type="entry name" value="MCPsignal"/>
    <property type="match status" value="1"/>
</dbReference>
<evidence type="ECO:0000313" key="11">
    <source>
        <dbReference type="EMBL" id="KIL80040.1"/>
    </source>
</evidence>